<evidence type="ECO:0000256" key="4">
    <source>
        <dbReference type="ARBA" id="ARBA00023155"/>
    </source>
</evidence>
<dbReference type="PROSITE" id="PS00032">
    <property type="entry name" value="ANTENNAPEDIA"/>
    <property type="match status" value="1"/>
</dbReference>
<evidence type="ECO:0000256" key="6">
    <source>
        <dbReference type="SAM" id="MobiDB-lite"/>
    </source>
</evidence>
<feature type="compositionally biased region" description="Polar residues" evidence="6">
    <location>
        <begin position="195"/>
        <end position="204"/>
    </location>
</feature>
<keyword evidence="7" id="KW-0732">Signal</keyword>
<reference evidence="9" key="1">
    <citation type="submission" date="2013-03" db="EMBL/GenBank/DDBJ databases">
        <title>The Genome Sequence of Anopheles dirus WRAIR2.</title>
        <authorList>
            <consortium name="The Broad Institute Genomics Platform"/>
            <person name="Neafsey D.E."/>
            <person name="Walton C."/>
            <person name="Walker B."/>
            <person name="Young S.K."/>
            <person name="Zeng Q."/>
            <person name="Gargeya S."/>
            <person name="Fitzgerald M."/>
            <person name="Haas B."/>
            <person name="Abouelleil A."/>
            <person name="Allen A.W."/>
            <person name="Alvarado L."/>
            <person name="Arachchi H.M."/>
            <person name="Berlin A.M."/>
            <person name="Chapman S.B."/>
            <person name="Gainer-Dewar J."/>
            <person name="Goldberg J."/>
            <person name="Griggs A."/>
            <person name="Gujja S."/>
            <person name="Hansen M."/>
            <person name="Howarth C."/>
            <person name="Imamovic A."/>
            <person name="Ireland A."/>
            <person name="Larimer J."/>
            <person name="McCowan C."/>
            <person name="Murphy C."/>
            <person name="Pearson M."/>
            <person name="Poon T.W."/>
            <person name="Priest M."/>
            <person name="Roberts A."/>
            <person name="Saif S."/>
            <person name="Shea T."/>
            <person name="Sisk P."/>
            <person name="Sykes S."/>
            <person name="Wortman J."/>
            <person name="Nusbaum C."/>
            <person name="Birren B."/>
        </authorList>
    </citation>
    <scope>NUCLEOTIDE SEQUENCE [LARGE SCALE GENOMIC DNA]</scope>
    <source>
        <strain evidence="9">WRAIR2</strain>
    </source>
</reference>
<dbReference type="AlphaFoldDB" id="A0A182NN43"/>
<feature type="region of interest" description="Disordered" evidence="6">
    <location>
        <begin position="21"/>
        <end position="68"/>
    </location>
</feature>
<dbReference type="InterPro" id="IPR008119">
    <property type="entry name" value="Gra6_protein"/>
</dbReference>
<keyword evidence="4" id="KW-0371">Homeobox</keyword>
<evidence type="ECO:0000256" key="2">
    <source>
        <dbReference type="ARBA" id="ARBA00022473"/>
    </source>
</evidence>
<comment type="subcellular location">
    <subcellularLocation>
        <location evidence="1">Nucleus</location>
    </subcellularLocation>
</comment>
<dbReference type="STRING" id="7168.A0A182NN43"/>
<evidence type="ECO:0000313" key="8">
    <source>
        <dbReference type="EnsemblMetazoa" id="ADIR009078-PA"/>
    </source>
</evidence>
<dbReference type="EnsemblMetazoa" id="ADIR009078-RA">
    <property type="protein sequence ID" value="ADIR009078-PA"/>
    <property type="gene ID" value="ADIR009078"/>
</dbReference>
<evidence type="ECO:0000256" key="3">
    <source>
        <dbReference type="ARBA" id="ARBA00023125"/>
    </source>
</evidence>
<feature type="compositionally biased region" description="Polar residues" evidence="6">
    <location>
        <begin position="148"/>
        <end position="157"/>
    </location>
</feature>
<feature type="compositionally biased region" description="Low complexity" evidence="6">
    <location>
        <begin position="205"/>
        <end position="226"/>
    </location>
</feature>
<keyword evidence="9" id="KW-1185">Reference proteome</keyword>
<dbReference type="VEuPathDB" id="VectorBase:ADIR009078"/>
<feature type="compositionally biased region" description="Polar residues" evidence="6">
    <location>
        <begin position="292"/>
        <end position="305"/>
    </location>
</feature>
<feature type="compositionally biased region" description="Polar residues" evidence="6">
    <location>
        <begin position="21"/>
        <end position="32"/>
    </location>
</feature>
<dbReference type="PRINTS" id="PR01746">
    <property type="entry name" value="DENSEGRNULE6"/>
</dbReference>
<dbReference type="InterPro" id="IPR001827">
    <property type="entry name" value="Homeobox_Antennapedia_CS"/>
</dbReference>
<name>A0A182NN43_9DIPT</name>
<accession>A0A182NN43</accession>
<dbReference type="GO" id="GO:0003677">
    <property type="term" value="F:DNA binding"/>
    <property type="evidence" value="ECO:0007669"/>
    <property type="project" value="UniProtKB-KW"/>
</dbReference>
<reference evidence="8" key="2">
    <citation type="submission" date="2020-05" db="UniProtKB">
        <authorList>
            <consortium name="EnsemblMetazoa"/>
        </authorList>
    </citation>
    <scope>IDENTIFICATION</scope>
    <source>
        <strain evidence="8">WRAIR2</strain>
    </source>
</reference>
<feature type="signal peptide" evidence="7">
    <location>
        <begin position="1"/>
        <end position="22"/>
    </location>
</feature>
<organism evidence="8 9">
    <name type="scientific">Anopheles dirus</name>
    <dbReference type="NCBI Taxonomy" id="7168"/>
    <lineage>
        <taxon>Eukaryota</taxon>
        <taxon>Metazoa</taxon>
        <taxon>Ecdysozoa</taxon>
        <taxon>Arthropoda</taxon>
        <taxon>Hexapoda</taxon>
        <taxon>Insecta</taxon>
        <taxon>Pterygota</taxon>
        <taxon>Neoptera</taxon>
        <taxon>Endopterygota</taxon>
        <taxon>Diptera</taxon>
        <taxon>Nematocera</taxon>
        <taxon>Culicoidea</taxon>
        <taxon>Culicidae</taxon>
        <taxon>Anophelinae</taxon>
        <taxon>Anopheles</taxon>
    </lineage>
</organism>
<protein>
    <recommendedName>
        <fullName evidence="10">Homeobox domain-containing protein</fullName>
    </recommendedName>
</protein>
<feature type="compositionally biased region" description="Gly residues" evidence="6">
    <location>
        <begin position="248"/>
        <end position="264"/>
    </location>
</feature>
<keyword evidence="5" id="KW-0539">Nucleus</keyword>
<evidence type="ECO:0000313" key="9">
    <source>
        <dbReference type="Proteomes" id="UP000075884"/>
    </source>
</evidence>
<evidence type="ECO:0000256" key="7">
    <source>
        <dbReference type="SAM" id="SignalP"/>
    </source>
</evidence>
<feature type="compositionally biased region" description="Basic residues" evidence="6">
    <location>
        <begin position="275"/>
        <end position="287"/>
    </location>
</feature>
<feature type="region of interest" description="Disordered" evidence="6">
    <location>
        <begin position="126"/>
        <end position="340"/>
    </location>
</feature>
<feature type="compositionally biased region" description="Gly residues" evidence="6">
    <location>
        <begin position="159"/>
        <end position="180"/>
    </location>
</feature>
<keyword evidence="2" id="KW-0217">Developmental protein</keyword>
<evidence type="ECO:0000256" key="5">
    <source>
        <dbReference type="ARBA" id="ARBA00023242"/>
    </source>
</evidence>
<evidence type="ECO:0008006" key="10">
    <source>
        <dbReference type="Google" id="ProtNLM"/>
    </source>
</evidence>
<proteinExistence type="predicted"/>
<feature type="chain" id="PRO_5008130150" description="Homeobox domain-containing protein" evidence="7">
    <location>
        <begin position="23"/>
        <end position="340"/>
    </location>
</feature>
<dbReference type="GO" id="GO:0005634">
    <property type="term" value="C:nucleus"/>
    <property type="evidence" value="ECO:0007669"/>
    <property type="project" value="UniProtKB-SubCell"/>
</dbReference>
<feature type="compositionally biased region" description="Acidic residues" evidence="6">
    <location>
        <begin position="235"/>
        <end position="247"/>
    </location>
</feature>
<feature type="compositionally biased region" description="Low complexity" evidence="6">
    <location>
        <begin position="137"/>
        <end position="147"/>
    </location>
</feature>
<dbReference type="Proteomes" id="UP000075884">
    <property type="component" value="Unassembled WGS sequence"/>
</dbReference>
<dbReference type="GO" id="GO:0003700">
    <property type="term" value="F:DNA-binding transcription factor activity"/>
    <property type="evidence" value="ECO:0007669"/>
    <property type="project" value="InterPro"/>
</dbReference>
<evidence type="ECO:0000256" key="1">
    <source>
        <dbReference type="ARBA" id="ARBA00004123"/>
    </source>
</evidence>
<sequence>MSSLLALKIFVNSIASCYPNSAQNTNSSPSTAGGQGGQNDGYFPPSAYTPNIYPGTPHQAHYSPQSYNPLAGAGATSVNSAGAGPVAGGHQASDMVDYTQLQPQKFLLAQQQQQQQQSALNSQSCKYASDGTSAGTNVVNNNNNNNNSTTSPQDLSTASGGGGGGSGGGGSVGGNAGNGGRPEISPKLSPGSVVENVTRSLKSGNPSTAVSSSNTNNNTSNISNRNQVNLPLGSPEDESDASDDDSGTEGGSSQGGGGSGGKKGGPPPHIYPWMKRVHIGQKPTRLKRPQEQESLQVEPTDTESFSFVPDAPNSHGAKVSPAGPDEPSDHADPQAEQSTC</sequence>
<keyword evidence="3" id="KW-0238">DNA-binding</keyword>